<dbReference type="CDD" id="cd02042">
    <property type="entry name" value="ParAB_family"/>
    <property type="match status" value="1"/>
</dbReference>
<dbReference type="PANTHER" id="PTHR13696:SF96">
    <property type="entry name" value="COBQ_COBB_MIND_PARA NUCLEOTIDE BINDING DOMAIN-CONTAINING PROTEIN"/>
    <property type="match status" value="1"/>
</dbReference>
<comment type="caution">
    <text evidence="2">The sequence shown here is derived from an EMBL/GenBank/DDBJ whole genome shotgun (WGS) entry which is preliminary data.</text>
</comment>
<gene>
    <name evidence="2" type="ORF">HF327_021540</name>
</gene>
<evidence type="ECO:0000313" key="2">
    <source>
        <dbReference type="EMBL" id="MBI1627056.1"/>
    </source>
</evidence>
<protein>
    <submittedName>
        <fullName evidence="2">AAA family ATPase</fullName>
    </submittedName>
</protein>
<feature type="domain" description="CobQ/CobB/MinD/ParA nucleotide binding" evidence="1">
    <location>
        <begin position="4"/>
        <end position="119"/>
    </location>
</feature>
<keyword evidence="3" id="KW-1185">Reference proteome</keyword>
<reference evidence="2" key="1">
    <citation type="submission" date="2020-12" db="EMBL/GenBank/DDBJ databases">
        <title>Comamonas sp. nov., isolated from stream water.</title>
        <authorList>
            <person name="Park K.-H."/>
        </authorList>
    </citation>
    <scope>NUCLEOTIDE SEQUENCE</scope>
    <source>
        <strain evidence="2">EJ-4</strain>
    </source>
</reference>
<dbReference type="SUPFAM" id="SSF52540">
    <property type="entry name" value="P-loop containing nucleoside triphosphate hydrolases"/>
    <property type="match status" value="1"/>
</dbReference>
<dbReference type="PIRSF" id="PIRSF009320">
    <property type="entry name" value="Nuc_binding_HP_1000"/>
    <property type="match status" value="1"/>
</dbReference>
<dbReference type="RefSeq" id="WP_198462398.1">
    <property type="nucleotide sequence ID" value="NZ_JABBCQ020000038.1"/>
</dbReference>
<accession>A0A843B6S4</accession>
<proteinExistence type="predicted"/>
<dbReference type="Gene3D" id="3.40.50.300">
    <property type="entry name" value="P-loop containing nucleotide triphosphate hydrolases"/>
    <property type="match status" value="1"/>
</dbReference>
<dbReference type="Proteomes" id="UP000530032">
    <property type="component" value="Unassembled WGS sequence"/>
</dbReference>
<evidence type="ECO:0000313" key="3">
    <source>
        <dbReference type="Proteomes" id="UP000530032"/>
    </source>
</evidence>
<dbReference type="InterPro" id="IPR002586">
    <property type="entry name" value="CobQ/CobB/MinD/ParA_Nub-bd_dom"/>
</dbReference>
<name>A0A843B6S4_9BURK</name>
<dbReference type="InterPro" id="IPR048089">
    <property type="entry name" value="McdA"/>
</dbReference>
<dbReference type="InterPro" id="IPR050678">
    <property type="entry name" value="DNA_Partitioning_ATPase"/>
</dbReference>
<evidence type="ECO:0000259" key="1">
    <source>
        <dbReference type="Pfam" id="PF01656"/>
    </source>
</evidence>
<dbReference type="Pfam" id="PF01656">
    <property type="entry name" value="CbiA"/>
    <property type="match status" value="1"/>
</dbReference>
<organism evidence="2 3">
    <name type="scientific">Comamonas suwonensis</name>
    <dbReference type="NCBI Taxonomy" id="2606214"/>
    <lineage>
        <taxon>Bacteria</taxon>
        <taxon>Pseudomonadati</taxon>
        <taxon>Pseudomonadota</taxon>
        <taxon>Betaproteobacteria</taxon>
        <taxon>Burkholderiales</taxon>
        <taxon>Comamonadaceae</taxon>
        <taxon>Comamonas</taxon>
    </lineage>
</organism>
<dbReference type="InterPro" id="IPR027417">
    <property type="entry name" value="P-loop_NTPase"/>
</dbReference>
<dbReference type="NCBIfam" id="NF041546">
    <property type="entry name" value="ParA_partition"/>
    <property type="match status" value="1"/>
</dbReference>
<dbReference type="AlphaFoldDB" id="A0A843B6S4"/>
<dbReference type="EMBL" id="JABBCQ020000038">
    <property type="protein sequence ID" value="MBI1627056.1"/>
    <property type="molecule type" value="Genomic_DNA"/>
</dbReference>
<sequence length="212" mass="22469">MKIISVLNEKGGTGKSTVATNLATALHREGKRVVLLDCDPQGTARDWRDASPDDADLPPVLGVDRPQMLASSLNGINAEIAIIDSPAKAESMSAAIVRASHVALLVIQPSGADLWASGAAVKLIQAKREMGGEIDAAFLVNRTSGATKLSKLVKSGEWNTYEGIEKLETSIGNRAVFATAMTDGLSVLDYSDAKAKEEVQAVVQELKEAKWL</sequence>
<dbReference type="PANTHER" id="PTHR13696">
    <property type="entry name" value="P-LOOP CONTAINING NUCLEOSIDE TRIPHOSPHATE HYDROLASE"/>
    <property type="match status" value="1"/>
</dbReference>